<proteinExistence type="predicted"/>
<comment type="caution">
    <text evidence="3">The sequence shown here is derived from an EMBL/GenBank/DDBJ whole genome shotgun (WGS) entry which is preliminary data.</text>
</comment>
<name>W9YTB3_9EURO</name>
<feature type="domain" description="DUF6314" evidence="2">
    <location>
        <begin position="22"/>
        <end position="206"/>
    </location>
</feature>
<reference evidence="3 4" key="1">
    <citation type="submission" date="2013-03" db="EMBL/GenBank/DDBJ databases">
        <title>The Genome Sequence of Capronia coronata CBS 617.96.</title>
        <authorList>
            <consortium name="The Broad Institute Genomics Platform"/>
            <person name="Cuomo C."/>
            <person name="de Hoog S."/>
            <person name="Gorbushina A."/>
            <person name="Walker B."/>
            <person name="Young S.K."/>
            <person name="Zeng Q."/>
            <person name="Gargeya S."/>
            <person name="Fitzgerald M."/>
            <person name="Haas B."/>
            <person name="Abouelleil A."/>
            <person name="Allen A.W."/>
            <person name="Alvarado L."/>
            <person name="Arachchi H.M."/>
            <person name="Berlin A.M."/>
            <person name="Chapman S.B."/>
            <person name="Gainer-Dewar J."/>
            <person name="Goldberg J."/>
            <person name="Griggs A."/>
            <person name="Gujja S."/>
            <person name="Hansen M."/>
            <person name="Howarth C."/>
            <person name="Imamovic A."/>
            <person name="Ireland A."/>
            <person name="Larimer J."/>
            <person name="McCowan C."/>
            <person name="Murphy C."/>
            <person name="Pearson M."/>
            <person name="Poon T.W."/>
            <person name="Priest M."/>
            <person name="Roberts A."/>
            <person name="Saif S."/>
            <person name="Shea T."/>
            <person name="Sisk P."/>
            <person name="Sykes S."/>
            <person name="Wortman J."/>
            <person name="Nusbaum C."/>
            <person name="Birren B."/>
        </authorList>
    </citation>
    <scope>NUCLEOTIDE SEQUENCE [LARGE SCALE GENOMIC DNA]</scope>
    <source>
        <strain evidence="3 4">CBS 617.96</strain>
    </source>
</reference>
<keyword evidence="4" id="KW-1185">Reference proteome</keyword>
<gene>
    <name evidence="3" type="ORF">A1O1_01268</name>
</gene>
<evidence type="ECO:0000256" key="1">
    <source>
        <dbReference type="SAM" id="MobiDB-lite"/>
    </source>
</evidence>
<protein>
    <recommendedName>
        <fullName evidence="2">DUF6314 domain-containing protein</fullName>
    </recommendedName>
</protein>
<dbReference type="eggNOG" id="KOG1399">
    <property type="taxonomic scope" value="Eukaryota"/>
</dbReference>
<dbReference type="EMBL" id="AMWN01000001">
    <property type="protein sequence ID" value="EXJ96142.1"/>
    <property type="molecule type" value="Genomic_DNA"/>
</dbReference>
<dbReference type="AlphaFoldDB" id="W9YTB3"/>
<dbReference type="RefSeq" id="XP_007720371.1">
    <property type="nucleotide sequence ID" value="XM_007722181.1"/>
</dbReference>
<accession>W9YTB3</accession>
<dbReference type="Pfam" id="PF19834">
    <property type="entry name" value="DUF6314"/>
    <property type="match status" value="1"/>
</dbReference>
<evidence type="ECO:0000313" key="3">
    <source>
        <dbReference type="EMBL" id="EXJ96142.1"/>
    </source>
</evidence>
<dbReference type="OrthoDB" id="66881at2759"/>
<dbReference type="HOGENOM" id="CLU_093209_0_0_1"/>
<evidence type="ECO:0000313" key="4">
    <source>
        <dbReference type="Proteomes" id="UP000019484"/>
    </source>
</evidence>
<dbReference type="Proteomes" id="UP000019484">
    <property type="component" value="Unassembled WGS sequence"/>
</dbReference>
<organism evidence="3 4">
    <name type="scientific">Capronia coronata CBS 617.96</name>
    <dbReference type="NCBI Taxonomy" id="1182541"/>
    <lineage>
        <taxon>Eukaryota</taxon>
        <taxon>Fungi</taxon>
        <taxon>Dikarya</taxon>
        <taxon>Ascomycota</taxon>
        <taxon>Pezizomycotina</taxon>
        <taxon>Eurotiomycetes</taxon>
        <taxon>Chaetothyriomycetidae</taxon>
        <taxon>Chaetothyriales</taxon>
        <taxon>Herpotrichiellaceae</taxon>
        <taxon>Capronia</taxon>
    </lineage>
</organism>
<dbReference type="InterPro" id="IPR045632">
    <property type="entry name" value="DUF6314"/>
</dbReference>
<dbReference type="STRING" id="1182541.W9YTB3"/>
<sequence>MRELMYPKPSGTALITNLFHTLQGTWSLDRKLQSADPSAPSGRCSGKATFTPTQPSPIVDSDGKLQLADSELLYHEQGDFEMAAAAPGQPAPLKLPFSRKYIWRLKQADEALTISVWFTKPGTDTIDYLFHQIDIPFAQDDVEGSHGEIVLRGTGGHLCVADFYSSSYSFSLTGQSPDSVILSSWSTLHEVRGPKKDQIIETKFTKA</sequence>
<dbReference type="GeneID" id="19156170"/>
<feature type="region of interest" description="Disordered" evidence="1">
    <location>
        <begin position="32"/>
        <end position="58"/>
    </location>
</feature>
<evidence type="ECO:0000259" key="2">
    <source>
        <dbReference type="Pfam" id="PF19834"/>
    </source>
</evidence>